<feature type="domain" description="Thioredoxin" evidence="2">
    <location>
        <begin position="3"/>
        <end position="139"/>
    </location>
</feature>
<dbReference type="Gene3D" id="3.40.30.10">
    <property type="entry name" value="Glutaredoxin"/>
    <property type="match status" value="1"/>
</dbReference>
<protein>
    <submittedName>
        <fullName evidence="3">Thiol-disulfide isomerase/thioredoxin</fullName>
    </submittedName>
</protein>
<dbReference type="InterPro" id="IPR036249">
    <property type="entry name" value="Thioredoxin-like_sf"/>
</dbReference>
<evidence type="ECO:0000313" key="4">
    <source>
        <dbReference type="Proteomes" id="UP000741863"/>
    </source>
</evidence>
<proteinExistence type="predicted"/>
<reference evidence="3 4" key="1">
    <citation type="submission" date="2021-01" db="EMBL/GenBank/DDBJ databases">
        <title>Genomic Encyclopedia of Type Strains, Phase IV (KMG-IV): sequencing the most valuable type-strain genomes for metagenomic binning, comparative biology and taxonomic classification.</title>
        <authorList>
            <person name="Goeker M."/>
        </authorList>
    </citation>
    <scope>NUCLEOTIDE SEQUENCE [LARGE SCALE GENOMIC DNA]</scope>
    <source>
        <strain evidence="3 4">DSM 25540</strain>
    </source>
</reference>
<keyword evidence="3" id="KW-0413">Isomerase</keyword>
<dbReference type="PROSITE" id="PS51352">
    <property type="entry name" value="THIOREDOXIN_2"/>
    <property type="match status" value="1"/>
</dbReference>
<dbReference type="EMBL" id="JAFBEC010000014">
    <property type="protein sequence ID" value="MBM7634551.1"/>
    <property type="molecule type" value="Genomic_DNA"/>
</dbReference>
<evidence type="ECO:0000259" key="2">
    <source>
        <dbReference type="PROSITE" id="PS51352"/>
    </source>
</evidence>
<dbReference type="InterPro" id="IPR050553">
    <property type="entry name" value="Thioredoxin_ResA/DsbE_sf"/>
</dbReference>
<dbReference type="PANTHER" id="PTHR42852:SF12">
    <property type="entry name" value="THIOL-DISULFIDE OXIDOREDUCTASE YKUV"/>
    <property type="match status" value="1"/>
</dbReference>
<evidence type="ECO:0000256" key="1">
    <source>
        <dbReference type="ARBA" id="ARBA00023157"/>
    </source>
</evidence>
<dbReference type="PANTHER" id="PTHR42852">
    <property type="entry name" value="THIOL:DISULFIDE INTERCHANGE PROTEIN DSBE"/>
    <property type="match status" value="1"/>
</dbReference>
<dbReference type="Pfam" id="PF00578">
    <property type="entry name" value="AhpC-TSA"/>
    <property type="match status" value="1"/>
</dbReference>
<gene>
    <name evidence="3" type="ORF">JOD17_003673</name>
</gene>
<organism evidence="3 4">
    <name type="scientific">Geomicrobium sediminis</name>
    <dbReference type="NCBI Taxonomy" id="1347788"/>
    <lineage>
        <taxon>Bacteria</taxon>
        <taxon>Bacillati</taxon>
        <taxon>Bacillota</taxon>
        <taxon>Bacilli</taxon>
        <taxon>Bacillales</taxon>
        <taxon>Geomicrobium</taxon>
    </lineage>
</organism>
<sequence>MGLRIGSEMPKLDNINWVSGYPEQQASKPYLVHFWTLDCSSCIELMPDVAALLNRYDGLIHTVSINLEGEDEEEVIAKAKKAGIEAPVGIDEETLLSDAFGYNFIPAFYLFDANGNMRYFQQGQDHVATLEQRIKRLLR</sequence>
<accession>A0ABS2PHW6</accession>
<keyword evidence="1" id="KW-1015">Disulfide bond</keyword>
<name>A0ABS2PHW6_9BACL</name>
<dbReference type="GO" id="GO:0016853">
    <property type="term" value="F:isomerase activity"/>
    <property type="evidence" value="ECO:0007669"/>
    <property type="project" value="UniProtKB-KW"/>
</dbReference>
<dbReference type="InterPro" id="IPR013766">
    <property type="entry name" value="Thioredoxin_domain"/>
</dbReference>
<dbReference type="SUPFAM" id="SSF52833">
    <property type="entry name" value="Thioredoxin-like"/>
    <property type="match status" value="1"/>
</dbReference>
<keyword evidence="4" id="KW-1185">Reference proteome</keyword>
<dbReference type="CDD" id="cd02966">
    <property type="entry name" value="TlpA_like_family"/>
    <property type="match status" value="1"/>
</dbReference>
<comment type="caution">
    <text evidence="3">The sequence shown here is derived from an EMBL/GenBank/DDBJ whole genome shotgun (WGS) entry which is preliminary data.</text>
</comment>
<dbReference type="Proteomes" id="UP000741863">
    <property type="component" value="Unassembled WGS sequence"/>
</dbReference>
<dbReference type="RefSeq" id="WP_204699370.1">
    <property type="nucleotide sequence ID" value="NZ_JAFBEC010000014.1"/>
</dbReference>
<evidence type="ECO:0000313" key="3">
    <source>
        <dbReference type="EMBL" id="MBM7634551.1"/>
    </source>
</evidence>
<dbReference type="InterPro" id="IPR000866">
    <property type="entry name" value="AhpC/TSA"/>
</dbReference>